<evidence type="ECO:0000313" key="2">
    <source>
        <dbReference type="EMBL" id="CAD8357432.1"/>
    </source>
</evidence>
<dbReference type="AlphaFoldDB" id="A0A6T8VKC6"/>
<evidence type="ECO:0008006" key="3">
    <source>
        <dbReference type="Google" id="ProtNLM"/>
    </source>
</evidence>
<organism evidence="1">
    <name type="scientific">Pyrodinium bahamense</name>
    <dbReference type="NCBI Taxonomy" id="73915"/>
    <lineage>
        <taxon>Eukaryota</taxon>
        <taxon>Sar</taxon>
        <taxon>Alveolata</taxon>
        <taxon>Dinophyceae</taxon>
        <taxon>Gonyaulacales</taxon>
        <taxon>Pyrocystaceae</taxon>
        <taxon>Pyrodinium</taxon>
    </lineage>
</organism>
<dbReference type="EMBL" id="HBEG01021196">
    <property type="protein sequence ID" value="CAD8357431.1"/>
    <property type="molecule type" value="Transcribed_RNA"/>
</dbReference>
<accession>A0A6T8VKC6</accession>
<reference evidence="1" key="1">
    <citation type="submission" date="2021-01" db="EMBL/GenBank/DDBJ databases">
        <authorList>
            <person name="Corre E."/>
            <person name="Pelletier E."/>
            <person name="Niang G."/>
            <person name="Scheremetjew M."/>
            <person name="Finn R."/>
            <person name="Kale V."/>
            <person name="Holt S."/>
            <person name="Cochrane G."/>
            <person name="Meng A."/>
            <person name="Brown T."/>
            <person name="Cohen L."/>
        </authorList>
    </citation>
    <scope>NUCLEOTIDE SEQUENCE</scope>
    <source>
        <strain evidence="1">Pbaha01</strain>
    </source>
</reference>
<evidence type="ECO:0000313" key="1">
    <source>
        <dbReference type="EMBL" id="CAD8357431.1"/>
    </source>
</evidence>
<dbReference type="EMBL" id="HBEG01021197">
    <property type="protein sequence ID" value="CAD8357432.1"/>
    <property type="molecule type" value="Transcribed_RNA"/>
</dbReference>
<protein>
    <recommendedName>
        <fullName evidence="3">F5/8 type C domain-containing protein</fullName>
    </recommendedName>
</protein>
<name>A0A6T8VKC6_9DINO</name>
<proteinExistence type="predicted"/>
<sequence length="105" mass="11749">MMHGWSDSHYCKDFCLEASAGDGEWRELLAVSGQPLSTEGKVFSIPDNGLASPHLLDRFRLRMTAPTSTGSWYLMVSWFDIFGVAIDKDVQQVLNMAAAYAMRDE</sequence>
<gene>
    <name evidence="1" type="ORF">PBAH0796_LOCUS12798</name>
    <name evidence="2" type="ORF">PBAH0796_LOCUS12799</name>
</gene>